<dbReference type="PANTHER" id="PTHR47235">
    <property type="entry name" value="BLR6548 PROTEIN"/>
    <property type="match status" value="1"/>
</dbReference>
<comment type="similarity">
    <text evidence="1">Belongs to the leucine-binding protein family.</text>
</comment>
<keyword evidence="2 3" id="KW-0732">Signal</keyword>
<dbReference type="InterPro" id="IPR028082">
    <property type="entry name" value="Peripla_BP_I"/>
</dbReference>
<gene>
    <name evidence="5" type="ORF">EFK50_13880</name>
</gene>
<evidence type="ECO:0000313" key="5">
    <source>
        <dbReference type="EMBL" id="RNL62828.1"/>
    </source>
</evidence>
<comment type="caution">
    <text evidence="5">The sequence shown here is derived from an EMBL/GenBank/DDBJ whole genome shotgun (WGS) entry which is preliminary data.</text>
</comment>
<accession>A0A3N0CHC4</accession>
<dbReference type="OrthoDB" id="26870at2"/>
<reference evidence="5 6" key="1">
    <citation type="submission" date="2018-11" db="EMBL/GenBank/DDBJ databases">
        <authorList>
            <person name="Li F."/>
        </authorList>
    </citation>
    <scope>NUCLEOTIDE SEQUENCE [LARGE SCALE GENOMIC DNA]</scope>
    <source>
        <strain evidence="5 6">Gsoil 097</strain>
    </source>
</reference>
<dbReference type="PANTHER" id="PTHR47235:SF1">
    <property type="entry name" value="BLR6548 PROTEIN"/>
    <property type="match status" value="1"/>
</dbReference>
<protein>
    <submittedName>
        <fullName evidence="5">ABC transporter substrate-binding protein</fullName>
    </submittedName>
</protein>
<evidence type="ECO:0000256" key="2">
    <source>
        <dbReference type="ARBA" id="ARBA00022729"/>
    </source>
</evidence>
<evidence type="ECO:0000256" key="3">
    <source>
        <dbReference type="SAM" id="SignalP"/>
    </source>
</evidence>
<dbReference type="EMBL" id="RJSE01000007">
    <property type="protein sequence ID" value="RNL62828.1"/>
    <property type="molecule type" value="Genomic_DNA"/>
</dbReference>
<dbReference type="PROSITE" id="PS51257">
    <property type="entry name" value="PROKAR_LIPOPROTEIN"/>
    <property type="match status" value="1"/>
</dbReference>
<feature type="domain" description="Leucine-binding protein" evidence="4">
    <location>
        <begin position="75"/>
        <end position="412"/>
    </location>
</feature>
<organism evidence="5 6">
    <name type="scientific">Nocardioides marmoriginsengisoli</name>
    <dbReference type="NCBI Taxonomy" id="661483"/>
    <lineage>
        <taxon>Bacteria</taxon>
        <taxon>Bacillati</taxon>
        <taxon>Actinomycetota</taxon>
        <taxon>Actinomycetes</taxon>
        <taxon>Propionibacteriales</taxon>
        <taxon>Nocardioidaceae</taxon>
        <taxon>Nocardioides</taxon>
    </lineage>
</organism>
<evidence type="ECO:0000313" key="6">
    <source>
        <dbReference type="Proteomes" id="UP000267128"/>
    </source>
</evidence>
<feature type="signal peptide" evidence="3">
    <location>
        <begin position="1"/>
        <end position="23"/>
    </location>
</feature>
<dbReference type="Pfam" id="PF13458">
    <property type="entry name" value="Peripla_BP_6"/>
    <property type="match status" value="1"/>
</dbReference>
<evidence type="ECO:0000256" key="1">
    <source>
        <dbReference type="ARBA" id="ARBA00010062"/>
    </source>
</evidence>
<feature type="chain" id="PRO_5039101971" evidence="3">
    <location>
        <begin position="24"/>
        <end position="462"/>
    </location>
</feature>
<evidence type="ECO:0000259" key="4">
    <source>
        <dbReference type="Pfam" id="PF13458"/>
    </source>
</evidence>
<name>A0A3N0CHC4_9ACTN</name>
<keyword evidence="6" id="KW-1185">Reference proteome</keyword>
<dbReference type="Proteomes" id="UP000267128">
    <property type="component" value="Unassembled WGS sequence"/>
</dbReference>
<dbReference type="Gene3D" id="3.40.50.2300">
    <property type="match status" value="2"/>
</dbReference>
<dbReference type="AlphaFoldDB" id="A0A3N0CHC4"/>
<sequence>MNHRLLRSRALMATMFVAILAVSACGSSDSGDSSRSPKQSTILDADQAKAEVNEVLGAIPAVSGETTRGIEGRVITIGGTGSATRGGQDTLPGLDVGAKARIERANREGGVNGYTFNYVGFEDDHATPNESLQAVQSLVKSDKVFALVPYAALAGSSSDYLLKEKVPSFGWLTQDFCTWDKNPYMFSTTGQTNCANPLPGKAVGVTGPLQSYIDETGKKPADVKLAVYGANDPSSKAGLNGLAAAGEALGMDVVYAQTDLPSAVEPQLSDYTPIAQKLVSSGANLIVGTTVVPTTLAVLGALKGLGYQGDSFAGIPIEALLQSPQTAAIVDGVYAGVGATGGIPLLAPEEFNQVQDDLDAIGSDAPAEGIGTVTGYWAADLFLQALAAVDGPVTAEKVTNVLNDGSFQYTGIEGVTCSNTYPVGRVLPSLCAGLLKYDAAGKTLDALTEYKALGGYAIVDAK</sequence>
<proteinExistence type="inferred from homology"/>
<dbReference type="InterPro" id="IPR028081">
    <property type="entry name" value="Leu-bd"/>
</dbReference>
<dbReference type="SUPFAM" id="SSF53822">
    <property type="entry name" value="Periplasmic binding protein-like I"/>
    <property type="match status" value="1"/>
</dbReference>